<accession>G0LIS2</accession>
<reference evidence="1 2" key="1">
    <citation type="journal article" date="2011" name="PLoS ONE">
        <title>Haloquadratum walsbyi: limited diversity in a global pond.</title>
        <authorList>
            <person name="Dyall-Smith M."/>
            <person name="Pfeiffer F."/>
            <person name="Klee K."/>
            <person name="Palm P."/>
            <person name="Gross K."/>
            <person name="Schuster S.C."/>
            <person name="Rampp M."/>
            <person name="Oesterhelt D."/>
        </authorList>
    </citation>
    <scope>NUCLEOTIDE SEQUENCE [LARGE SCALE GENOMIC DNA]</scope>
    <source>
        <strain evidence="2">DSM 16854 / JCM 12705 / C23</strain>
    </source>
</reference>
<dbReference type="HOGENOM" id="CLU_101252_0_0_2"/>
<dbReference type="SUPFAM" id="SSF52402">
    <property type="entry name" value="Adenine nucleotide alpha hydrolases-like"/>
    <property type="match status" value="2"/>
</dbReference>
<dbReference type="RefSeq" id="WP_014555973.1">
    <property type="nucleotide sequence ID" value="NC_017459.1"/>
</dbReference>
<dbReference type="Proteomes" id="UP000007954">
    <property type="component" value="Chromosome"/>
</dbReference>
<proteinExistence type="predicted"/>
<gene>
    <name evidence="1" type="ordered locus">Hqrw_2473</name>
</gene>
<organism evidence="1 2">
    <name type="scientific">Haloquadratum walsbyi (strain DSM 16854 / JCM 12705 / C23)</name>
    <dbReference type="NCBI Taxonomy" id="768065"/>
    <lineage>
        <taxon>Archaea</taxon>
        <taxon>Methanobacteriati</taxon>
        <taxon>Methanobacteriota</taxon>
        <taxon>Stenosarchaea group</taxon>
        <taxon>Halobacteria</taxon>
        <taxon>Halobacteriales</taxon>
        <taxon>Haloferacaceae</taxon>
        <taxon>Haloquadratum</taxon>
    </lineage>
</organism>
<protein>
    <submittedName>
        <fullName evidence="1">UspA domain protein</fullName>
    </submittedName>
</protein>
<dbReference type="OrthoDB" id="157328at2157"/>
<dbReference type="KEGG" id="hwc:Hqrw_2473"/>
<evidence type="ECO:0000313" key="2">
    <source>
        <dbReference type="Proteomes" id="UP000007954"/>
    </source>
</evidence>
<dbReference type="Gene3D" id="3.40.50.12370">
    <property type="match status" value="1"/>
</dbReference>
<dbReference type="GeneID" id="12447187"/>
<evidence type="ECO:0000313" key="1">
    <source>
        <dbReference type="EMBL" id="CCC40324.1"/>
    </source>
</evidence>
<sequence>MIDTPTLLIPIDVSTSEDPSQTLVDLLEPLHIVVLGYYPVPNQTAPKHLQAAHEDEAKAAMEPVVRRFVEQGADVESVLVFTRDHITSIDRVANEHDCDAVLIPGSAEVTKLRNILVSLNDEESVFRILSVVGVLLKETDPSVTLHHPESIKNESAMSELMLRGATDWLSEQGLKRNRITWRNPTAETQPPDLVTLADEHEFIIMGEEKPSLAERVLGELPERIHDRTGRAVLVVRREH</sequence>
<dbReference type="EMBL" id="FR746099">
    <property type="protein sequence ID" value="CCC40324.1"/>
    <property type="molecule type" value="Genomic_DNA"/>
</dbReference>
<dbReference type="AlphaFoldDB" id="G0LIS2"/>
<name>G0LIS2_HALWC</name>